<gene>
    <name evidence="2" type="ORF">ATL39_2104</name>
</gene>
<dbReference type="Pfam" id="PF13673">
    <property type="entry name" value="Acetyltransf_10"/>
    <property type="match status" value="1"/>
</dbReference>
<evidence type="ECO:0000313" key="2">
    <source>
        <dbReference type="EMBL" id="RKD72908.1"/>
    </source>
</evidence>
<dbReference type="Proteomes" id="UP000285120">
    <property type="component" value="Unassembled WGS sequence"/>
</dbReference>
<comment type="caution">
    <text evidence="2">The sequence shown here is derived from an EMBL/GenBank/DDBJ whole genome shotgun (WGS) entry which is preliminary data.</text>
</comment>
<dbReference type="InterPro" id="IPR000182">
    <property type="entry name" value="GNAT_dom"/>
</dbReference>
<keyword evidence="3" id="KW-1185">Reference proteome</keyword>
<proteinExistence type="predicted"/>
<dbReference type="EMBL" id="RAPK01000009">
    <property type="protein sequence ID" value="RKD72908.1"/>
    <property type="molecule type" value="Genomic_DNA"/>
</dbReference>
<dbReference type="SUPFAM" id="SSF55729">
    <property type="entry name" value="Acyl-CoA N-acyltransferases (Nat)"/>
    <property type="match status" value="1"/>
</dbReference>
<evidence type="ECO:0000259" key="1">
    <source>
        <dbReference type="PROSITE" id="PS51186"/>
    </source>
</evidence>
<dbReference type="OrthoDB" id="2189687at2"/>
<organism evidence="2 3">
    <name type="scientific">Sinobaca qinghaiensis</name>
    <dbReference type="NCBI Taxonomy" id="342944"/>
    <lineage>
        <taxon>Bacteria</taxon>
        <taxon>Bacillati</taxon>
        <taxon>Bacillota</taxon>
        <taxon>Bacilli</taxon>
        <taxon>Bacillales</taxon>
        <taxon>Sporolactobacillaceae</taxon>
        <taxon>Sinobaca</taxon>
    </lineage>
</organism>
<dbReference type="GO" id="GO:0016747">
    <property type="term" value="F:acyltransferase activity, transferring groups other than amino-acyl groups"/>
    <property type="evidence" value="ECO:0007669"/>
    <property type="project" value="InterPro"/>
</dbReference>
<evidence type="ECO:0000313" key="3">
    <source>
        <dbReference type="Proteomes" id="UP000285120"/>
    </source>
</evidence>
<feature type="domain" description="N-acetyltransferase" evidence="1">
    <location>
        <begin position="3"/>
        <end position="120"/>
    </location>
</feature>
<accession>A0A419V334</accession>
<sequence length="120" mass="13931">MFMKFKPAQRKIAMGLLSYTPEEKSIKLLLETVQKYETESSWELFLWKEKEDIVGVIGIVNETENTVRLQHLCINPSYRGEGLGRKMVEVMQQRLQKNMVPSDAVKSFLESCQQEETQST</sequence>
<dbReference type="PROSITE" id="PS51186">
    <property type="entry name" value="GNAT"/>
    <property type="match status" value="1"/>
</dbReference>
<name>A0A419V334_9BACL</name>
<reference evidence="2 3" key="1">
    <citation type="submission" date="2018-09" db="EMBL/GenBank/DDBJ databases">
        <title>Genomic Encyclopedia of Archaeal and Bacterial Type Strains, Phase II (KMG-II): from individual species to whole genera.</title>
        <authorList>
            <person name="Goeker M."/>
        </authorList>
    </citation>
    <scope>NUCLEOTIDE SEQUENCE [LARGE SCALE GENOMIC DNA]</scope>
    <source>
        <strain evidence="2 3">DSM 17008</strain>
    </source>
</reference>
<protein>
    <submittedName>
        <fullName evidence="2">Riboflavin biosynthesis RibT protein</fullName>
    </submittedName>
</protein>
<dbReference type="AlphaFoldDB" id="A0A419V334"/>
<dbReference type="InterPro" id="IPR016181">
    <property type="entry name" value="Acyl_CoA_acyltransferase"/>
</dbReference>
<dbReference type="CDD" id="cd04301">
    <property type="entry name" value="NAT_SF"/>
    <property type="match status" value="1"/>
</dbReference>
<dbReference type="Gene3D" id="3.40.630.30">
    <property type="match status" value="1"/>
</dbReference>
<dbReference type="RefSeq" id="WP_120193301.1">
    <property type="nucleotide sequence ID" value="NZ_RAPK01000009.1"/>
</dbReference>